<evidence type="ECO:0000313" key="1">
    <source>
        <dbReference type="EMBL" id="TFU14833.1"/>
    </source>
</evidence>
<name>A0ABY2K414_9DEIN</name>
<dbReference type="Proteomes" id="UP000297244">
    <property type="component" value="Unassembled WGS sequence"/>
</dbReference>
<sequence length="409" mass="45202">MKRLLISVMGKGRAAPTGGLRYETTPYRFPEGEVRTATFFGGALFRHLAAPGPAPDLMVVGTTGSTWGLLEDFAIHSEVSLPPGWDAAHREVEAAEAGQASLEAALVRWENLLAELLGVRVALVLLPDPPAPQQVAQALGERLAALGPYEEFHLDITHGYRYLGYALLGALLPLRHAWGARIQLHYGGLELRGSAPEAPVVGLEALHELIALDESLSVLAATGDFRPYFAGTAQAQEAAEAYFFLETNQQHLVKKRLSGLAEARNPWAGENVHGWVREVLSGLDGENIEDKMANRARFFWDRGQIFKALLLLFEAIVVLGVRRFGDQGQVLLYEARMDARERLEGWLRQMSPEWAAVYRELRWVRNAIAHGTRPEQAEAQRALSSPQGLAQVWKKGLALMEALKAQLWR</sequence>
<keyword evidence="2" id="KW-1185">Reference proteome</keyword>
<gene>
    <name evidence="1" type="ORF">E0489_11370</name>
</gene>
<dbReference type="RefSeq" id="WP_135343891.1">
    <property type="nucleotide sequence ID" value="NZ_ML214260.1"/>
</dbReference>
<comment type="caution">
    <text evidence="1">The sequence shown here is derived from an EMBL/GenBank/DDBJ whole genome shotgun (WGS) entry which is preliminary data.</text>
</comment>
<accession>A0ABY2K414</accession>
<proteinExistence type="predicted"/>
<dbReference type="EMBL" id="SKBL01000025">
    <property type="protein sequence ID" value="TFU14833.1"/>
    <property type="molecule type" value="Genomic_DNA"/>
</dbReference>
<reference evidence="1 2" key="1">
    <citation type="submission" date="2019-03" db="EMBL/GenBank/DDBJ databases">
        <title>Thermus tengchongensis species for the arsenic transformation mechanism.</title>
        <authorList>
            <person name="Yuan G.C."/>
        </authorList>
    </citation>
    <scope>NUCLEOTIDE SEQUENCE [LARGE SCALE GENOMIC DNA]</scope>
    <source>
        <strain evidence="1 2">15Y</strain>
    </source>
</reference>
<dbReference type="NCBIfam" id="TIGR02549">
    <property type="entry name" value="CRISPR_DxTHG"/>
    <property type="match status" value="1"/>
</dbReference>
<organism evidence="1 2">
    <name type="scientific">Thermus tengchongensis</name>
    <dbReference type="NCBI Taxonomy" id="1214928"/>
    <lineage>
        <taxon>Bacteria</taxon>
        <taxon>Thermotogati</taxon>
        <taxon>Deinococcota</taxon>
        <taxon>Deinococci</taxon>
        <taxon>Thermales</taxon>
        <taxon>Thermaceae</taxon>
        <taxon>Thermus</taxon>
    </lineage>
</organism>
<protein>
    <submittedName>
        <fullName evidence="1">CRISPR-associated DxTHG motif protein</fullName>
    </submittedName>
</protein>
<evidence type="ECO:0000313" key="2">
    <source>
        <dbReference type="Proteomes" id="UP000297244"/>
    </source>
</evidence>
<dbReference type="InterPro" id="IPR013383">
    <property type="entry name" value="CRISPR-assoc_prot_DxTHG_CS"/>
</dbReference>